<dbReference type="InterPro" id="IPR015424">
    <property type="entry name" value="PyrdxlP-dep_Trfase"/>
</dbReference>
<dbReference type="SUPFAM" id="SSF53383">
    <property type="entry name" value="PLP-dependent transferases"/>
    <property type="match status" value="1"/>
</dbReference>
<evidence type="ECO:0000256" key="1">
    <source>
        <dbReference type="ARBA" id="ARBA00022898"/>
    </source>
</evidence>
<accession>A0ABM6JP43</accession>
<dbReference type="InterPro" id="IPR015421">
    <property type="entry name" value="PyrdxlP-dep_Trfase_major"/>
</dbReference>
<comment type="similarity">
    <text evidence="2 3">Belongs to the DegT/DnrJ/EryC1 family.</text>
</comment>
<keyword evidence="1 3" id="KW-0663">Pyridoxal phosphate</keyword>
<dbReference type="Pfam" id="PF01041">
    <property type="entry name" value="DegT_DnrJ_EryC1"/>
    <property type="match status" value="1"/>
</dbReference>
<dbReference type="PANTHER" id="PTHR30244:SF34">
    <property type="entry name" value="DTDP-4-AMINO-4,6-DIDEOXYGALACTOSE TRANSAMINASE"/>
    <property type="match status" value="1"/>
</dbReference>
<evidence type="ECO:0000313" key="5">
    <source>
        <dbReference type="Proteomes" id="UP000191820"/>
    </source>
</evidence>
<dbReference type="Proteomes" id="UP000191820">
    <property type="component" value="Chromosome"/>
</dbReference>
<dbReference type="PANTHER" id="PTHR30244">
    <property type="entry name" value="TRANSAMINASE"/>
    <property type="match status" value="1"/>
</dbReference>
<proteinExistence type="inferred from homology"/>
<evidence type="ECO:0000256" key="3">
    <source>
        <dbReference type="RuleBase" id="RU004508"/>
    </source>
</evidence>
<dbReference type="Gene3D" id="3.40.640.10">
    <property type="entry name" value="Type I PLP-dependent aspartate aminotransferase-like (Major domain)"/>
    <property type="match status" value="1"/>
</dbReference>
<dbReference type="Gene3D" id="3.90.1150.10">
    <property type="entry name" value="Aspartate Aminotransferase, domain 1"/>
    <property type="match status" value="1"/>
</dbReference>
<keyword evidence="5" id="KW-1185">Reference proteome</keyword>
<dbReference type="CDD" id="cd00616">
    <property type="entry name" value="AHBA_syn"/>
    <property type="match status" value="1"/>
</dbReference>
<dbReference type="InterPro" id="IPR020026">
    <property type="entry name" value="PseC"/>
</dbReference>
<protein>
    <submittedName>
        <fullName evidence="4">UDP-4-amino-4, 6-dideoxy-N-acetyl-beta-L-altrosamine transaminase</fullName>
    </submittedName>
</protein>
<gene>
    <name evidence="4" type="ORF">SJ2017_2986</name>
</gene>
<dbReference type="RefSeq" id="WP_080916275.1">
    <property type="nucleotide sequence ID" value="NZ_CP020472.1"/>
</dbReference>
<evidence type="ECO:0000313" key="4">
    <source>
        <dbReference type="EMBL" id="ARD23263.1"/>
    </source>
</evidence>
<dbReference type="PIRSF" id="PIRSF000390">
    <property type="entry name" value="PLP_StrS"/>
    <property type="match status" value="1"/>
</dbReference>
<evidence type="ECO:0000256" key="2">
    <source>
        <dbReference type="ARBA" id="ARBA00037999"/>
    </source>
</evidence>
<dbReference type="NCBIfam" id="TIGR03588">
    <property type="entry name" value="PseC"/>
    <property type="match status" value="1"/>
</dbReference>
<reference evidence="4 5" key="1">
    <citation type="submission" date="2017-03" db="EMBL/GenBank/DDBJ databases">
        <title>Genome sequencing of Shewanella japonica KCTC 22435.</title>
        <authorList>
            <person name="Kim K.M."/>
        </authorList>
    </citation>
    <scope>NUCLEOTIDE SEQUENCE [LARGE SCALE GENOMIC DNA]</scope>
    <source>
        <strain evidence="4 5">KCTC 22435</strain>
    </source>
</reference>
<dbReference type="InterPro" id="IPR015422">
    <property type="entry name" value="PyrdxlP-dep_Trfase_small"/>
</dbReference>
<sequence length="382" mass="42601">MIPYGHQNINQDDIDSVVNVLRSDYLTQGPQVPLFERNIASLTNAKFAVASSSASAMLHVACLALGVTKGDRVWTSPITFVASANCALHCGAQIDFVDIDFNTANMCPKALASKLKIAKENGTLPKVIIPVHMAGHSCDMETIAVLAKKYGVKIIEDAAHGIGGQYKENKIGSCRYSDITIFSFHPVKIITSAEGGVATTNDVELANKMGLFRSHGITKDTELLSRPNEGDWYYEQQLLGLNYRMTDLHASLGNSQLNRINEFIESRHKLVRRYQSLLANSDIRIVTPLSNSISSYHLLIVQLPNKLHRKLVFNHMREMGICVHVHYFPVHLQPYYQELGFKKGDFPQAEAYYQSCLTLPLFPDLTSEELAFICDTLKELIK</sequence>
<name>A0ABM6JP43_9GAMM</name>
<organism evidence="4 5">
    <name type="scientific">Shewanella japonica</name>
    <dbReference type="NCBI Taxonomy" id="93973"/>
    <lineage>
        <taxon>Bacteria</taxon>
        <taxon>Pseudomonadati</taxon>
        <taxon>Pseudomonadota</taxon>
        <taxon>Gammaproteobacteria</taxon>
        <taxon>Alteromonadales</taxon>
        <taxon>Shewanellaceae</taxon>
        <taxon>Shewanella</taxon>
    </lineage>
</organism>
<dbReference type="EMBL" id="CP020472">
    <property type="protein sequence ID" value="ARD23263.1"/>
    <property type="molecule type" value="Genomic_DNA"/>
</dbReference>
<dbReference type="InterPro" id="IPR000653">
    <property type="entry name" value="DegT/StrS_aminotransferase"/>
</dbReference>